<reference evidence="10" key="1">
    <citation type="journal article" date="2017" name="Plant J.">
        <title>The pomegranate (Punica granatum L.) genome and the genomics of punicalagin biosynthesis.</title>
        <authorList>
            <person name="Qin G."/>
            <person name="Xu C."/>
            <person name="Ming R."/>
            <person name="Tang H."/>
            <person name="Guyot R."/>
            <person name="Kramer E.M."/>
            <person name="Hu Y."/>
            <person name="Yi X."/>
            <person name="Qi Y."/>
            <person name="Xu X."/>
            <person name="Gao Z."/>
            <person name="Pan H."/>
            <person name="Jian J."/>
            <person name="Tian Y."/>
            <person name="Yue Z."/>
            <person name="Xu Y."/>
        </authorList>
    </citation>
    <scope>NUCLEOTIDE SEQUENCE [LARGE SCALE GENOMIC DNA]</scope>
    <source>
        <strain evidence="10">cv. Dabenzi</strain>
    </source>
</reference>
<evidence type="ECO:0000256" key="4">
    <source>
        <dbReference type="ARBA" id="ARBA00023136"/>
    </source>
</evidence>
<evidence type="ECO:0000256" key="6">
    <source>
        <dbReference type="SAM" id="MobiDB-lite"/>
    </source>
</evidence>
<dbReference type="InterPro" id="IPR031968">
    <property type="entry name" value="VASt"/>
</dbReference>
<feature type="compositionally biased region" description="Polar residues" evidence="6">
    <location>
        <begin position="486"/>
        <end position="497"/>
    </location>
</feature>
<dbReference type="FunFam" id="2.30.29.30:FF:000008">
    <property type="entry name" value="GRAM domain containing 1B"/>
    <property type="match status" value="1"/>
</dbReference>
<dbReference type="CDD" id="cd13220">
    <property type="entry name" value="PH-GRAM_GRAMDC"/>
    <property type="match status" value="1"/>
</dbReference>
<dbReference type="Pfam" id="PF02893">
    <property type="entry name" value="GRAM"/>
    <property type="match status" value="1"/>
</dbReference>
<dbReference type="Pfam" id="PF16016">
    <property type="entry name" value="VASt"/>
    <property type="match status" value="1"/>
</dbReference>
<dbReference type="SMART" id="SM00568">
    <property type="entry name" value="GRAM"/>
    <property type="match status" value="1"/>
</dbReference>
<evidence type="ECO:0000313" key="10">
    <source>
        <dbReference type="Proteomes" id="UP000197138"/>
    </source>
</evidence>
<evidence type="ECO:0000256" key="2">
    <source>
        <dbReference type="ARBA" id="ARBA00022692"/>
    </source>
</evidence>
<feature type="region of interest" description="Disordered" evidence="6">
    <location>
        <begin position="461"/>
        <end position="498"/>
    </location>
</feature>
<feature type="compositionally biased region" description="Low complexity" evidence="6">
    <location>
        <begin position="13"/>
        <end position="43"/>
    </location>
</feature>
<keyword evidence="5" id="KW-0175">Coiled coil</keyword>
<feature type="region of interest" description="Disordered" evidence="6">
    <location>
        <begin position="1"/>
        <end position="60"/>
    </location>
</feature>
<evidence type="ECO:0000256" key="1">
    <source>
        <dbReference type="ARBA" id="ARBA00004167"/>
    </source>
</evidence>
<accession>A0A218VWZ8</accession>
<feature type="coiled-coil region" evidence="5">
    <location>
        <begin position="611"/>
        <end position="645"/>
    </location>
</feature>
<comment type="subcellular location">
    <subcellularLocation>
        <location evidence="1">Membrane</location>
        <topology evidence="1">Single-pass membrane protein</topology>
    </subcellularLocation>
</comment>
<dbReference type="Gene3D" id="2.30.29.30">
    <property type="entry name" value="Pleckstrin-homology domain (PH domain)/Phosphotyrosine-binding domain (PTB)"/>
    <property type="match status" value="1"/>
</dbReference>
<keyword evidence="3 7" id="KW-1133">Transmembrane helix</keyword>
<keyword evidence="2 7" id="KW-0812">Transmembrane</keyword>
<evidence type="ECO:0000256" key="3">
    <source>
        <dbReference type="ARBA" id="ARBA00022989"/>
    </source>
</evidence>
<keyword evidence="4 7" id="KW-0472">Membrane</keyword>
<sequence length="650" mass="72739">MAVASSSSVDVEPASASPSKPASDAAAQRASSSAAVSPLSADASPDHCDSSSNSSAASQRDAEIQSAAALRSEEYRQLFRLPPEEVLVEDFNCACQENILVQGHMYLFVHYICFYSNIFGFETKKIIHFRDITSVKRAKTAGIFPNAIEIFAGGKKHFFASFLSRDEAFKLIVDGWVQHGNGAKAIMENQDSASESSFRDNGVEPEKVKISEIVDDIDTTNRREDTSAPEDSNLLPTIEDDNASTAVREFQDSVEPLAGPVLTSEPSSPAKSWAWKLEDSDAPEIPECYTKVAETTFQITVEKFFSLFFSDDAVEFMDSFHKKCGDKEFKCPSWLPHDQFGHARNVSFQHPIKIYLGAKFGSCQETQKFRVYKNSHLVIKTSQEIADVPYGDHFRVEGLWDVRRDGNECCVLSVYINVAFSKKTMFRGQIVRSTLEECREAYAIWVDMAHELLRKRSLEQKKDKVDRGPDESMIQNREVRSEREANTGNPPDTSRGANNISVVQQSSNSTGPSPLNGSGFFRGNDMDCSATLTLPMLGETMMKLWSYTKSQTRVPLLLAISFAVILLMQLSIVVLLTRPQNIHVISQTDYIGGMGISERPSEVVAWLEKRVHHLKDEMAMVESRLERMQWEHARLKEQLRGLQLSTKQSE</sequence>
<dbReference type="AlphaFoldDB" id="A0A218VWZ8"/>
<dbReference type="GO" id="GO:0043069">
    <property type="term" value="P:negative regulation of programmed cell death"/>
    <property type="evidence" value="ECO:0007669"/>
    <property type="project" value="TreeGrafter"/>
</dbReference>
<dbReference type="PROSITE" id="PS51778">
    <property type="entry name" value="VAST"/>
    <property type="match status" value="1"/>
</dbReference>
<feature type="region of interest" description="Disordered" evidence="6">
    <location>
        <begin position="215"/>
        <end position="239"/>
    </location>
</feature>
<comment type="caution">
    <text evidence="9">The sequence shown here is derived from an EMBL/GenBank/DDBJ whole genome shotgun (WGS) entry which is preliminary data.</text>
</comment>
<dbReference type="InterPro" id="IPR004182">
    <property type="entry name" value="GRAM"/>
</dbReference>
<name>A0A218VWZ8_PUNGR</name>
<evidence type="ECO:0000313" key="9">
    <source>
        <dbReference type="EMBL" id="OWM64853.1"/>
    </source>
</evidence>
<dbReference type="GO" id="GO:0016020">
    <property type="term" value="C:membrane"/>
    <property type="evidence" value="ECO:0007669"/>
    <property type="project" value="UniProtKB-SubCell"/>
</dbReference>
<evidence type="ECO:0000259" key="8">
    <source>
        <dbReference type="PROSITE" id="PS51778"/>
    </source>
</evidence>
<feature type="domain" description="VASt" evidence="8">
    <location>
        <begin position="288"/>
        <end position="457"/>
    </location>
</feature>
<evidence type="ECO:0000256" key="5">
    <source>
        <dbReference type="SAM" id="Coils"/>
    </source>
</evidence>
<evidence type="ECO:0000256" key="7">
    <source>
        <dbReference type="SAM" id="Phobius"/>
    </source>
</evidence>
<dbReference type="PANTHER" id="PTHR47666">
    <property type="entry name" value="PROTEIN VASCULAR ASSOCIATED DEATH 1, CHLOROPLASTIC"/>
    <property type="match status" value="1"/>
</dbReference>
<proteinExistence type="predicted"/>
<dbReference type="PANTHER" id="PTHR47666:SF1">
    <property type="entry name" value="PROTEIN VASCULAR ASSOCIATED DEATH 1, CHLOROPLASTIC"/>
    <property type="match status" value="1"/>
</dbReference>
<protein>
    <recommendedName>
        <fullName evidence="8">VASt domain-containing protein</fullName>
    </recommendedName>
</protein>
<feature type="compositionally biased region" description="Low complexity" evidence="6">
    <location>
        <begin position="50"/>
        <end position="59"/>
    </location>
</feature>
<feature type="compositionally biased region" description="Basic and acidic residues" evidence="6">
    <location>
        <begin position="461"/>
        <end position="470"/>
    </location>
</feature>
<dbReference type="Proteomes" id="UP000197138">
    <property type="component" value="Unassembled WGS sequence"/>
</dbReference>
<dbReference type="EMBL" id="MTKT01005739">
    <property type="protein sequence ID" value="OWM64853.1"/>
    <property type="molecule type" value="Genomic_DNA"/>
</dbReference>
<feature type="transmembrane region" description="Helical" evidence="7">
    <location>
        <begin position="556"/>
        <end position="576"/>
    </location>
</feature>
<organism evidence="9 10">
    <name type="scientific">Punica granatum</name>
    <name type="common">Pomegranate</name>
    <dbReference type="NCBI Taxonomy" id="22663"/>
    <lineage>
        <taxon>Eukaryota</taxon>
        <taxon>Viridiplantae</taxon>
        <taxon>Streptophyta</taxon>
        <taxon>Embryophyta</taxon>
        <taxon>Tracheophyta</taxon>
        <taxon>Spermatophyta</taxon>
        <taxon>Magnoliopsida</taxon>
        <taxon>eudicotyledons</taxon>
        <taxon>Gunneridae</taxon>
        <taxon>Pentapetalae</taxon>
        <taxon>rosids</taxon>
        <taxon>malvids</taxon>
        <taxon>Myrtales</taxon>
        <taxon>Lythraceae</taxon>
        <taxon>Punica</taxon>
    </lineage>
</organism>
<gene>
    <name evidence="9" type="ORF">CDL15_Pgr028570</name>
</gene>
<dbReference type="InterPro" id="IPR011993">
    <property type="entry name" value="PH-like_dom_sf"/>
</dbReference>